<dbReference type="RefSeq" id="WP_152283481.1">
    <property type="nucleotide sequence ID" value="NZ_WFLI01000019.1"/>
</dbReference>
<protein>
    <recommendedName>
        <fullName evidence="3">Peptidase M56 domain-containing protein</fullName>
    </recommendedName>
</protein>
<keyword evidence="2" id="KW-1185">Reference proteome</keyword>
<organism evidence="1 2">
    <name type="scientific">Janthinobacterium violaceinigrum</name>
    <dbReference type="NCBI Taxonomy" id="2654252"/>
    <lineage>
        <taxon>Bacteria</taxon>
        <taxon>Pseudomonadati</taxon>
        <taxon>Pseudomonadota</taxon>
        <taxon>Betaproteobacteria</taxon>
        <taxon>Burkholderiales</taxon>
        <taxon>Oxalobacteraceae</taxon>
        <taxon>Janthinobacterium</taxon>
    </lineage>
</organism>
<name>A0A6I1I9B2_9BURK</name>
<sequence>MIISSKLILARVDALTVLPFVLIPPEARGNSALLLHEIVHSREQRNCGVLPWLLLYAISARFRMAAEVRGYLVQIAAGSISLERAATLLMQYGVDITYEQAGCLLVSARG</sequence>
<evidence type="ECO:0000313" key="1">
    <source>
        <dbReference type="EMBL" id="KAB8063708.1"/>
    </source>
</evidence>
<reference evidence="1 2" key="1">
    <citation type="submission" date="2019-10" db="EMBL/GenBank/DDBJ databases">
        <title>Three novel species isolated from a subtropical stream in China.</title>
        <authorList>
            <person name="Lu H."/>
        </authorList>
    </citation>
    <scope>NUCLEOTIDE SEQUENCE [LARGE SCALE GENOMIC DNA]</scope>
    <source>
        <strain evidence="1 2">FT13W</strain>
    </source>
</reference>
<comment type="caution">
    <text evidence="1">The sequence shown here is derived from an EMBL/GenBank/DDBJ whole genome shotgun (WGS) entry which is preliminary data.</text>
</comment>
<dbReference type="EMBL" id="WFLI01000019">
    <property type="protein sequence ID" value="KAB8063708.1"/>
    <property type="molecule type" value="Genomic_DNA"/>
</dbReference>
<dbReference type="Proteomes" id="UP000468717">
    <property type="component" value="Unassembled WGS sequence"/>
</dbReference>
<gene>
    <name evidence="1" type="ORF">GCN75_16795</name>
</gene>
<evidence type="ECO:0008006" key="3">
    <source>
        <dbReference type="Google" id="ProtNLM"/>
    </source>
</evidence>
<accession>A0A6I1I9B2</accession>
<evidence type="ECO:0000313" key="2">
    <source>
        <dbReference type="Proteomes" id="UP000468717"/>
    </source>
</evidence>
<dbReference type="AlphaFoldDB" id="A0A6I1I9B2"/>
<proteinExistence type="predicted"/>